<dbReference type="OrthoDB" id="7689499at2"/>
<dbReference type="EMBL" id="LKBA01000023">
    <property type="protein sequence ID" value="KPN61970.1"/>
    <property type="molecule type" value="Genomic_DNA"/>
</dbReference>
<evidence type="ECO:0000256" key="1">
    <source>
        <dbReference type="SAM" id="Coils"/>
    </source>
</evidence>
<feature type="transmembrane region" description="Helical" evidence="2">
    <location>
        <begin position="12"/>
        <end position="31"/>
    </location>
</feature>
<evidence type="ECO:0000313" key="4">
    <source>
        <dbReference type="Proteomes" id="UP000050471"/>
    </source>
</evidence>
<reference evidence="3 4" key="1">
    <citation type="submission" date="2015-09" db="EMBL/GenBank/DDBJ databases">
        <title>Draft genome sequence of Aliiroseovarius crassostreae CV919-312TSm, the causative agent of Roseovarius Oyster Disease (formerly Juvenile Oyster Disease).</title>
        <authorList>
            <person name="Kessner L."/>
            <person name="Spinard E."/>
            <person name="Nelson D."/>
        </authorList>
    </citation>
    <scope>NUCLEOTIDE SEQUENCE [LARGE SCALE GENOMIC DNA]</scope>
    <source>
        <strain evidence="3 4">CV919-312</strain>
    </source>
</reference>
<dbReference type="Proteomes" id="UP000050471">
    <property type="component" value="Unassembled WGS sequence"/>
</dbReference>
<evidence type="ECO:0000313" key="3">
    <source>
        <dbReference type="EMBL" id="KPN61970.1"/>
    </source>
</evidence>
<keyword evidence="2" id="KW-1133">Transmembrane helix</keyword>
<keyword evidence="4" id="KW-1185">Reference proteome</keyword>
<protein>
    <submittedName>
        <fullName evidence="3">Septum formation initiator</fullName>
    </submittedName>
</protein>
<dbReference type="InterPro" id="IPR007060">
    <property type="entry name" value="FtsL/DivIC"/>
</dbReference>
<sequence>MGAPRAKTGIGGVVYFVAVTGLGIYFTFASVQGDFGIFRRVQIEAEAQALTQERAALSAQIAGLTNKTQRLSDTYLDLDLLDEQARSVLGLVRADEVVLR</sequence>
<dbReference type="STRING" id="154981.AKJ29_05020"/>
<organism evidence="3 4">
    <name type="scientific">Aliiroseovarius crassostreae</name>
    <dbReference type="NCBI Taxonomy" id="154981"/>
    <lineage>
        <taxon>Bacteria</taxon>
        <taxon>Pseudomonadati</taxon>
        <taxon>Pseudomonadota</taxon>
        <taxon>Alphaproteobacteria</taxon>
        <taxon>Rhodobacterales</taxon>
        <taxon>Paracoccaceae</taxon>
        <taxon>Aliiroseovarius</taxon>
    </lineage>
</organism>
<dbReference type="AlphaFoldDB" id="A0A0P7ID83"/>
<keyword evidence="2" id="KW-0812">Transmembrane</keyword>
<evidence type="ECO:0000256" key="2">
    <source>
        <dbReference type="SAM" id="Phobius"/>
    </source>
</evidence>
<proteinExistence type="predicted"/>
<dbReference type="Pfam" id="PF04977">
    <property type="entry name" value="DivIC"/>
    <property type="match status" value="1"/>
</dbReference>
<dbReference type="RefSeq" id="WP_055192620.1">
    <property type="nucleotide sequence ID" value="NZ_FPBS01000018.1"/>
</dbReference>
<keyword evidence="1" id="KW-0175">Coiled coil</keyword>
<comment type="caution">
    <text evidence="3">The sequence shown here is derived from an EMBL/GenBank/DDBJ whole genome shotgun (WGS) entry which is preliminary data.</text>
</comment>
<feature type="coiled-coil region" evidence="1">
    <location>
        <begin position="40"/>
        <end position="67"/>
    </location>
</feature>
<name>A0A0P7ID83_9RHOB</name>
<accession>A0A0P7ID83</accession>
<gene>
    <name evidence="3" type="ORF">AKJ29_05020</name>
</gene>
<keyword evidence="2" id="KW-0472">Membrane</keyword>